<organism evidence="2 3">
    <name type="scientific">Nitratidesulfovibrio oxamicus</name>
    <dbReference type="NCBI Taxonomy" id="32016"/>
    <lineage>
        <taxon>Bacteria</taxon>
        <taxon>Pseudomonadati</taxon>
        <taxon>Thermodesulfobacteriota</taxon>
        <taxon>Desulfovibrionia</taxon>
        <taxon>Desulfovibrionales</taxon>
        <taxon>Desulfovibrionaceae</taxon>
        <taxon>Nitratidesulfovibrio</taxon>
    </lineage>
</organism>
<dbReference type="EMBL" id="VRYY01000232">
    <property type="protein sequence ID" value="MBG3877168.1"/>
    <property type="molecule type" value="Genomic_DNA"/>
</dbReference>
<protein>
    <recommendedName>
        <fullName evidence="1">Glutamine amidotransferase domain-containing protein</fullName>
    </recommendedName>
</protein>
<evidence type="ECO:0000313" key="3">
    <source>
        <dbReference type="Proteomes" id="UP001194469"/>
    </source>
</evidence>
<comment type="caution">
    <text evidence="2">The sequence shown here is derived from an EMBL/GenBank/DDBJ whole genome shotgun (WGS) entry which is preliminary data.</text>
</comment>
<dbReference type="InterPro" id="IPR029062">
    <property type="entry name" value="Class_I_gatase-like"/>
</dbReference>
<keyword evidence="3" id="KW-1185">Reference proteome</keyword>
<accession>A0ABS0J600</accession>
<proteinExistence type="predicted"/>
<sequence length="220" mass="23821">MLVPAPCSLCEPYVNARLALTMRVTEAPGHAERRDALAQDWGRFLAVALPGAAWLPIPNAGDGAVRLAEAHAVNGLVLTGGDDWGVFPERDATEAALFHWAMARDIPVLGVCRGAQVINHMLGGSTRATDGGVHAGTRHPLTERQDWTPEDVNSYHRLVLARDMLAPVLVSDALAPDGTVEAFHLPGRRVVGVLWHPEREHPYGACDVALMQRLFTPEQI</sequence>
<dbReference type="SUPFAM" id="SSF52317">
    <property type="entry name" value="Class I glutamine amidotransferase-like"/>
    <property type="match status" value="1"/>
</dbReference>
<gene>
    <name evidence="2" type="ORF">FVW20_09120</name>
</gene>
<name>A0ABS0J600_9BACT</name>
<feature type="domain" description="Glutamine amidotransferase" evidence="1">
    <location>
        <begin position="92"/>
        <end position="201"/>
    </location>
</feature>
<reference evidence="2 3" key="1">
    <citation type="submission" date="2019-08" db="EMBL/GenBank/DDBJ databases">
        <authorList>
            <person name="Luo N."/>
        </authorList>
    </citation>
    <scope>NUCLEOTIDE SEQUENCE [LARGE SCALE GENOMIC DNA]</scope>
    <source>
        <strain evidence="2 3">NCIMB 9442</strain>
    </source>
</reference>
<dbReference type="InterPro" id="IPR017926">
    <property type="entry name" value="GATASE"/>
</dbReference>
<dbReference type="Proteomes" id="UP001194469">
    <property type="component" value="Unassembled WGS sequence"/>
</dbReference>
<dbReference type="Pfam" id="PF00117">
    <property type="entry name" value="GATase"/>
    <property type="match status" value="1"/>
</dbReference>
<dbReference type="Gene3D" id="3.40.50.880">
    <property type="match status" value="1"/>
</dbReference>
<dbReference type="PANTHER" id="PTHR43235:SF1">
    <property type="entry name" value="GLUTAMINE AMIDOTRANSFERASE PB2B2.05-RELATED"/>
    <property type="match status" value="1"/>
</dbReference>
<evidence type="ECO:0000259" key="1">
    <source>
        <dbReference type="Pfam" id="PF00117"/>
    </source>
</evidence>
<evidence type="ECO:0000313" key="2">
    <source>
        <dbReference type="EMBL" id="MBG3877168.1"/>
    </source>
</evidence>
<dbReference type="PANTHER" id="PTHR43235">
    <property type="entry name" value="GLUTAMINE AMIDOTRANSFERASE PB2B2.05-RELATED"/>
    <property type="match status" value="1"/>
</dbReference>
<dbReference type="PROSITE" id="PS51273">
    <property type="entry name" value="GATASE_TYPE_1"/>
    <property type="match status" value="1"/>
</dbReference>
<dbReference type="InterPro" id="IPR044668">
    <property type="entry name" value="PuuD-like"/>
</dbReference>